<feature type="region of interest" description="Disordered" evidence="1">
    <location>
        <begin position="90"/>
        <end position="137"/>
    </location>
</feature>
<proteinExistence type="predicted"/>
<comment type="caution">
    <text evidence="2">The sequence shown here is derived from an EMBL/GenBank/DDBJ whole genome shotgun (WGS) entry which is preliminary data.</text>
</comment>
<keyword evidence="3" id="KW-1185">Reference proteome</keyword>
<accession>A0AAN6WPH7</accession>
<reference evidence="2" key="1">
    <citation type="journal article" date="2023" name="Mol. Phylogenet. Evol.">
        <title>Genome-scale phylogeny and comparative genomics of the fungal order Sordariales.</title>
        <authorList>
            <person name="Hensen N."/>
            <person name="Bonometti L."/>
            <person name="Westerberg I."/>
            <person name="Brannstrom I.O."/>
            <person name="Guillou S."/>
            <person name="Cros-Aarteil S."/>
            <person name="Calhoun S."/>
            <person name="Haridas S."/>
            <person name="Kuo A."/>
            <person name="Mondo S."/>
            <person name="Pangilinan J."/>
            <person name="Riley R."/>
            <person name="LaButti K."/>
            <person name="Andreopoulos B."/>
            <person name="Lipzen A."/>
            <person name="Chen C."/>
            <person name="Yan M."/>
            <person name="Daum C."/>
            <person name="Ng V."/>
            <person name="Clum A."/>
            <person name="Steindorff A."/>
            <person name="Ohm R.A."/>
            <person name="Martin F."/>
            <person name="Silar P."/>
            <person name="Natvig D.O."/>
            <person name="Lalanne C."/>
            <person name="Gautier V."/>
            <person name="Ament-Velasquez S.L."/>
            <person name="Kruys A."/>
            <person name="Hutchinson M.I."/>
            <person name="Powell A.J."/>
            <person name="Barry K."/>
            <person name="Miller A.N."/>
            <person name="Grigoriev I.V."/>
            <person name="Debuchy R."/>
            <person name="Gladieux P."/>
            <person name="Hiltunen Thoren M."/>
            <person name="Johannesson H."/>
        </authorList>
    </citation>
    <scope>NUCLEOTIDE SEQUENCE</scope>
    <source>
        <strain evidence="2">PSN309</strain>
    </source>
</reference>
<name>A0AAN6WPH7_9PEZI</name>
<reference evidence="2" key="2">
    <citation type="submission" date="2023-05" db="EMBL/GenBank/DDBJ databases">
        <authorList>
            <consortium name="Lawrence Berkeley National Laboratory"/>
            <person name="Steindorff A."/>
            <person name="Hensen N."/>
            <person name="Bonometti L."/>
            <person name="Westerberg I."/>
            <person name="Brannstrom I.O."/>
            <person name="Guillou S."/>
            <person name="Cros-Aarteil S."/>
            <person name="Calhoun S."/>
            <person name="Haridas S."/>
            <person name="Kuo A."/>
            <person name="Mondo S."/>
            <person name="Pangilinan J."/>
            <person name="Riley R."/>
            <person name="Labutti K."/>
            <person name="Andreopoulos B."/>
            <person name="Lipzen A."/>
            <person name="Chen C."/>
            <person name="Yanf M."/>
            <person name="Daum C."/>
            <person name="Ng V."/>
            <person name="Clum A."/>
            <person name="Ohm R."/>
            <person name="Martin F."/>
            <person name="Silar P."/>
            <person name="Natvig D."/>
            <person name="Lalanne C."/>
            <person name="Gautier V."/>
            <person name="Ament-Velasquez S.L."/>
            <person name="Kruys A."/>
            <person name="Hutchinson M.I."/>
            <person name="Powell A.J."/>
            <person name="Barry K."/>
            <person name="Miller A.N."/>
            <person name="Grigoriev I.V."/>
            <person name="Debuchy R."/>
            <person name="Gladieux P."/>
            <person name="Thoren M.H."/>
            <person name="Johannesson H."/>
        </authorList>
    </citation>
    <scope>NUCLEOTIDE SEQUENCE</scope>
    <source>
        <strain evidence="2">PSN309</strain>
    </source>
</reference>
<organism evidence="2 3">
    <name type="scientific">Podospora australis</name>
    <dbReference type="NCBI Taxonomy" id="1536484"/>
    <lineage>
        <taxon>Eukaryota</taxon>
        <taxon>Fungi</taxon>
        <taxon>Dikarya</taxon>
        <taxon>Ascomycota</taxon>
        <taxon>Pezizomycotina</taxon>
        <taxon>Sordariomycetes</taxon>
        <taxon>Sordariomycetidae</taxon>
        <taxon>Sordariales</taxon>
        <taxon>Podosporaceae</taxon>
        <taxon>Podospora</taxon>
    </lineage>
</organism>
<gene>
    <name evidence="2" type="ORF">QBC35DRAFT_297463</name>
</gene>
<dbReference type="Proteomes" id="UP001302126">
    <property type="component" value="Unassembled WGS sequence"/>
</dbReference>
<feature type="region of interest" description="Disordered" evidence="1">
    <location>
        <begin position="173"/>
        <end position="246"/>
    </location>
</feature>
<dbReference type="EMBL" id="MU864441">
    <property type="protein sequence ID" value="KAK4185730.1"/>
    <property type="molecule type" value="Genomic_DNA"/>
</dbReference>
<feature type="region of interest" description="Disordered" evidence="1">
    <location>
        <begin position="309"/>
        <end position="364"/>
    </location>
</feature>
<protein>
    <submittedName>
        <fullName evidence="2">Uncharacterized protein</fullName>
    </submittedName>
</protein>
<evidence type="ECO:0000313" key="2">
    <source>
        <dbReference type="EMBL" id="KAK4185730.1"/>
    </source>
</evidence>
<evidence type="ECO:0000313" key="3">
    <source>
        <dbReference type="Proteomes" id="UP001302126"/>
    </source>
</evidence>
<feature type="region of interest" description="Disordered" evidence="1">
    <location>
        <begin position="1"/>
        <end position="37"/>
    </location>
</feature>
<evidence type="ECO:0000256" key="1">
    <source>
        <dbReference type="SAM" id="MobiDB-lite"/>
    </source>
</evidence>
<feature type="compositionally biased region" description="Basic and acidic residues" evidence="1">
    <location>
        <begin position="345"/>
        <end position="357"/>
    </location>
</feature>
<dbReference type="AlphaFoldDB" id="A0AAN6WPH7"/>
<sequence>MMHHQRPGGNASHLEVLSNNGYCSRPDRQPSRRRPRVYRVARRGAISQMVGGHDADEPLPLYTASHGVPSAAARVQQSHVSYNEYGDLMGEDDDDFGGGPDFHEYPSSLSPPPSYDRAAQALNRPGSPPPNYNNALPNIQISHHRELRNSWQSWAEAKRAEHTRNYLAWNAARKQAPPPPPASPFFQHTSCRYPHDQAHGNNNNNSHSRDRRDRGYMPIPPRESSLSRHSISLPPPPPPQPPAIIAETSNEDTKQKMCFSRAKVAMVDKKAHWAAKTRKWKWEKRAYEAAVDCERRKFVDAATTAASLGEVPLPAPPSPTRRFTESDSGNDDSGIDMAAGDDSGEERGRFQRRRRDEGQEEVGIEALIMGTTRVSMTSTRSAPAPRTATVLAENSPEMDWKVFVRADKLSFPAPNIGRRLSHKRRTAGTDAFQGFKDSGVSISVIPTSPNEGQRSRSRSRSFEVNALRHEFSVFFR</sequence>
<feature type="compositionally biased region" description="Pro residues" evidence="1">
    <location>
        <begin position="233"/>
        <end position="242"/>
    </location>
</feature>